<feature type="region of interest" description="Disordered" evidence="1">
    <location>
        <begin position="1"/>
        <end position="131"/>
    </location>
</feature>
<feature type="compositionally biased region" description="Acidic residues" evidence="1">
    <location>
        <begin position="102"/>
        <end position="112"/>
    </location>
</feature>
<name>A0A3P3YL10_PLABS</name>
<feature type="compositionally biased region" description="Low complexity" evidence="1">
    <location>
        <begin position="38"/>
        <end position="47"/>
    </location>
</feature>
<geneLocation type="mitochondrion" evidence="2"/>
<proteinExistence type="predicted"/>
<evidence type="ECO:0000313" key="3">
    <source>
        <dbReference type="Proteomes" id="UP000290189"/>
    </source>
</evidence>
<dbReference type="EMBL" id="OVEO01000015">
    <property type="protein sequence ID" value="SPR00876.1"/>
    <property type="molecule type" value="Genomic_DNA"/>
</dbReference>
<gene>
    <name evidence="2" type="ORF">PLBR_LOCUS8091</name>
</gene>
<sequence>MSDDEPPSSSSERTVSPESTTSRGAVESTTRKVSAVLAAKKGSAASTSKKRVVSKKTGAVVLKTKKGAAASAASKRAASSKEGVASVPEKPNGQTDPIVESGSDDEQSEQETDDLRSPSIGHPNHVGVRKDNTSYTQYQRACPMPELPSALQAYLPTTWHRAHEKQQRKDLVEKTKELFHGQYSTNQALQAGSDKARNVAIYQGVLNFFRSQGIADSDAVQWPFDETKRMIKNFLANAKAAAGFSSKEPGAKPRFKRAPSGMITGDGPEFRFLERLWSRMADIPDSHPGLQSQEMLDRAITTFRNTFRNA</sequence>
<dbReference type="Proteomes" id="UP000290189">
    <property type="component" value="Unassembled WGS sequence"/>
</dbReference>
<protein>
    <submittedName>
        <fullName evidence="2">Uncharacterized protein</fullName>
    </submittedName>
</protein>
<keyword evidence="2" id="KW-0496">Mitochondrion</keyword>
<accession>A0A3P3YL10</accession>
<dbReference type="AlphaFoldDB" id="A0A3P3YL10"/>
<evidence type="ECO:0000313" key="2">
    <source>
        <dbReference type="EMBL" id="SPR00876.1"/>
    </source>
</evidence>
<reference evidence="2 3" key="1">
    <citation type="submission" date="2018-03" db="EMBL/GenBank/DDBJ databases">
        <authorList>
            <person name="Fogelqvist J."/>
        </authorList>
    </citation>
    <scope>NUCLEOTIDE SEQUENCE [LARGE SCALE GENOMIC DNA]</scope>
</reference>
<evidence type="ECO:0000256" key="1">
    <source>
        <dbReference type="SAM" id="MobiDB-lite"/>
    </source>
</evidence>
<feature type="compositionally biased region" description="Low complexity" evidence="1">
    <location>
        <begin position="7"/>
        <end position="23"/>
    </location>
</feature>
<organism evidence="2 3">
    <name type="scientific">Plasmodiophora brassicae</name>
    <name type="common">Clubroot disease agent</name>
    <dbReference type="NCBI Taxonomy" id="37360"/>
    <lineage>
        <taxon>Eukaryota</taxon>
        <taxon>Sar</taxon>
        <taxon>Rhizaria</taxon>
        <taxon>Endomyxa</taxon>
        <taxon>Phytomyxea</taxon>
        <taxon>Plasmodiophorida</taxon>
        <taxon>Plasmodiophoridae</taxon>
        <taxon>Plasmodiophora</taxon>
    </lineage>
</organism>
<feature type="compositionally biased region" description="Low complexity" evidence="1">
    <location>
        <begin position="67"/>
        <end position="81"/>
    </location>
</feature>